<dbReference type="PANTHER" id="PTHR45712:SF22">
    <property type="entry name" value="INSULIN-LIKE GROWTH FACTOR-BINDING PROTEIN COMPLEX ACID LABILE SUBUNIT"/>
    <property type="match status" value="1"/>
</dbReference>
<dbReference type="AlphaFoldDB" id="A0A0R3SUH9"/>
<dbReference type="WBParaSite" id="HDID_0000915701-mRNA-1">
    <property type="protein sequence ID" value="HDID_0000915701-mRNA-1"/>
    <property type="gene ID" value="HDID_0000915701"/>
</dbReference>
<keyword evidence="5" id="KW-0732">Signal</keyword>
<dbReference type="InterPro" id="IPR003591">
    <property type="entry name" value="Leu-rich_rpt_typical-subtyp"/>
</dbReference>
<feature type="signal peptide" evidence="5">
    <location>
        <begin position="1"/>
        <end position="24"/>
    </location>
</feature>
<evidence type="ECO:0000313" key="8">
    <source>
        <dbReference type="Proteomes" id="UP000274504"/>
    </source>
</evidence>
<keyword evidence="1" id="KW-0433">Leucine-rich repeat</keyword>
<evidence type="ECO:0000313" key="6">
    <source>
        <dbReference type="EMBL" id="VDL61473.1"/>
    </source>
</evidence>
<keyword evidence="9" id="KW-1185">Reference proteome</keyword>
<evidence type="ECO:0000256" key="1">
    <source>
        <dbReference type="ARBA" id="ARBA00022614"/>
    </source>
</evidence>
<dbReference type="InterPro" id="IPR050333">
    <property type="entry name" value="SLRP"/>
</dbReference>
<dbReference type="InterPro" id="IPR032675">
    <property type="entry name" value="LRR_dom_sf"/>
</dbReference>
<dbReference type="PROSITE" id="PS51450">
    <property type="entry name" value="LRR"/>
    <property type="match status" value="1"/>
</dbReference>
<accession>A0A0R3SUH9</accession>
<dbReference type="PANTHER" id="PTHR45712">
    <property type="entry name" value="AGAP008170-PA"/>
    <property type="match status" value="1"/>
</dbReference>
<sequence length="646" mass="70811">MQGRLSGFLFLSLLLSLLCQYVEAGCSCDVGICTCSGDDITDLTGLLSESVCSSGSSYSRLIITKVPNLVNLPDGFAALQASPCSGLQRLEILELHQTGIQNLSSTLFQGLPYLKTLDISNNSLLTSYRDGIFEQLGASLEELIAKDNRVRSLTRRVFAGLNNLKRLILSRNKIGYFEEGVFSSTGNLLELSLDGNILTDLEDGTFVGLNNLQSLDLRANPLQLLFPGLFSPFAKTLTHLWMSHDDFVTFGGFDTIPSGLFNEMSNLEELSMVELKITNLTTESFKGLTNLRRLSLRGNRLTLLPKGCFTPLINLEELDLSANGMVCIPDNSDEYYPNLRSLNLSRNGLTHLTKRSFSMLSSSKSTAEIPRLIVNISSNPIRRIESDAFCVFKGPVELILAGEGQKPPSWASMENWPDNPFALVGNESIILGLKPSEVVEGRPDAAAFCGPEGSLFREKILASNIYKNHKYTEKDIENSLNSECPWLVPDELSPWQLSKLGVLGLPRAPDGNHGSLALEEGSRIYLLIIVAVCITFLLGALTIIMCYRAWSRRATQKMAMDAEANIGNGNGVGYRSMEPLATIGEVPEKIDPLEEPKNGKPHHSAGAKPIPENMEGSPKEHVSRTGRRNSEPRGEELETMTAFGVI</sequence>
<evidence type="ECO:0000256" key="4">
    <source>
        <dbReference type="SAM" id="Phobius"/>
    </source>
</evidence>
<dbReference type="FunFam" id="3.80.10.10:FF:001164">
    <property type="entry name" value="GH01279p"/>
    <property type="match status" value="1"/>
</dbReference>
<protein>
    <submittedName>
        <fullName evidence="10">LRRCT domain-containing protein</fullName>
    </submittedName>
</protein>
<reference evidence="10" key="1">
    <citation type="submission" date="2017-02" db="UniProtKB">
        <authorList>
            <consortium name="WormBaseParasite"/>
        </authorList>
    </citation>
    <scope>IDENTIFICATION</scope>
</reference>
<dbReference type="Gene3D" id="3.80.10.10">
    <property type="entry name" value="Ribonuclease Inhibitor"/>
    <property type="match status" value="3"/>
</dbReference>
<reference evidence="6 8" key="2">
    <citation type="submission" date="2018-11" db="EMBL/GenBank/DDBJ databases">
        <authorList>
            <consortium name="Pathogen Informatics"/>
        </authorList>
    </citation>
    <scope>NUCLEOTIDE SEQUENCE [LARGE SCALE GENOMIC DNA]</scope>
</reference>
<keyword evidence="4" id="KW-0812">Transmembrane</keyword>
<evidence type="ECO:0000256" key="2">
    <source>
        <dbReference type="ARBA" id="ARBA00022737"/>
    </source>
</evidence>
<feature type="compositionally biased region" description="Basic and acidic residues" evidence="3">
    <location>
        <begin position="617"/>
        <end position="636"/>
    </location>
</feature>
<dbReference type="Proteomes" id="UP000274504">
    <property type="component" value="Unassembled WGS sequence"/>
</dbReference>
<name>A0A0R3SUH9_HYMDI</name>
<dbReference type="EMBL" id="UYSG01011225">
    <property type="protein sequence ID" value="VDL61473.1"/>
    <property type="molecule type" value="Genomic_DNA"/>
</dbReference>
<keyword evidence="4" id="KW-0472">Membrane</keyword>
<proteinExistence type="predicted"/>
<dbReference type="STRING" id="6216.A0A0R3SUH9"/>
<dbReference type="OrthoDB" id="1055097at2759"/>
<feature type="region of interest" description="Disordered" evidence="3">
    <location>
        <begin position="591"/>
        <end position="646"/>
    </location>
</feature>
<evidence type="ECO:0000313" key="10">
    <source>
        <dbReference type="WBParaSite" id="HDID_0000915701-mRNA-1"/>
    </source>
</evidence>
<dbReference type="Pfam" id="PF13855">
    <property type="entry name" value="LRR_8"/>
    <property type="match status" value="2"/>
</dbReference>
<evidence type="ECO:0000256" key="5">
    <source>
        <dbReference type="SAM" id="SignalP"/>
    </source>
</evidence>
<gene>
    <name evidence="6" type="ORF">HDID_LOCUS9155</name>
    <name evidence="7" type="ORF">WMSIL1_LOCUS4843</name>
</gene>
<dbReference type="EMBL" id="CABIJS010000144">
    <property type="protein sequence ID" value="VUZ44605.1"/>
    <property type="molecule type" value="Genomic_DNA"/>
</dbReference>
<dbReference type="SMART" id="SM00369">
    <property type="entry name" value="LRR_TYP"/>
    <property type="match status" value="10"/>
</dbReference>
<feature type="chain" id="PRO_5044546581" evidence="5">
    <location>
        <begin position="25"/>
        <end position="646"/>
    </location>
</feature>
<dbReference type="SUPFAM" id="SSF52058">
    <property type="entry name" value="L domain-like"/>
    <property type="match status" value="1"/>
</dbReference>
<organism evidence="10">
    <name type="scientific">Hymenolepis diminuta</name>
    <name type="common">Rat tapeworm</name>
    <dbReference type="NCBI Taxonomy" id="6216"/>
    <lineage>
        <taxon>Eukaryota</taxon>
        <taxon>Metazoa</taxon>
        <taxon>Spiralia</taxon>
        <taxon>Lophotrochozoa</taxon>
        <taxon>Platyhelminthes</taxon>
        <taxon>Cestoda</taxon>
        <taxon>Eucestoda</taxon>
        <taxon>Cyclophyllidea</taxon>
        <taxon>Hymenolepididae</taxon>
        <taxon>Hymenolepis</taxon>
    </lineage>
</organism>
<dbReference type="Proteomes" id="UP000321570">
    <property type="component" value="Unassembled WGS sequence"/>
</dbReference>
<evidence type="ECO:0000256" key="3">
    <source>
        <dbReference type="SAM" id="MobiDB-lite"/>
    </source>
</evidence>
<dbReference type="Pfam" id="PF00560">
    <property type="entry name" value="LRR_1"/>
    <property type="match status" value="1"/>
</dbReference>
<keyword evidence="2" id="KW-0677">Repeat</keyword>
<feature type="transmembrane region" description="Helical" evidence="4">
    <location>
        <begin position="524"/>
        <end position="550"/>
    </location>
</feature>
<keyword evidence="4" id="KW-1133">Transmembrane helix</keyword>
<evidence type="ECO:0000313" key="9">
    <source>
        <dbReference type="Proteomes" id="UP000321570"/>
    </source>
</evidence>
<evidence type="ECO:0000313" key="7">
    <source>
        <dbReference type="EMBL" id="VUZ44605.1"/>
    </source>
</evidence>
<reference evidence="7 9" key="3">
    <citation type="submission" date="2019-07" db="EMBL/GenBank/DDBJ databases">
        <authorList>
            <person name="Jastrzebski P J."/>
            <person name="Paukszto L."/>
            <person name="Jastrzebski P J."/>
        </authorList>
    </citation>
    <scope>NUCLEOTIDE SEQUENCE [LARGE SCALE GENOMIC DNA]</scope>
    <source>
        <strain evidence="7 9">WMS-il1</strain>
    </source>
</reference>
<dbReference type="InterPro" id="IPR001611">
    <property type="entry name" value="Leu-rich_rpt"/>
</dbReference>